<comment type="caution">
    <text evidence="2">The sequence shown here is derived from an EMBL/GenBank/DDBJ whole genome shotgun (WGS) entry which is preliminary data.</text>
</comment>
<gene>
    <name evidence="2" type="ORF">NG799_18970</name>
</gene>
<reference evidence="2 3" key="1">
    <citation type="journal article" date="2022" name="Front. Microbiol.">
        <title>High genomic differentiation and limited gene flow indicate recent cryptic speciation within the genus Laspinema (cyanobacteria).</title>
        <authorList>
            <person name="Stanojkovic A."/>
            <person name="Skoupy S."/>
            <person name="Skaloud P."/>
            <person name="Dvorak P."/>
        </authorList>
    </citation>
    <scope>NUCLEOTIDE SEQUENCE [LARGE SCALE GENOMIC DNA]</scope>
    <source>
        <strain evidence="2 3">D2a</strain>
    </source>
</reference>
<keyword evidence="3" id="KW-1185">Reference proteome</keyword>
<feature type="compositionally biased region" description="Basic residues" evidence="1">
    <location>
        <begin position="577"/>
        <end position="588"/>
    </location>
</feature>
<feature type="region of interest" description="Disordered" evidence="1">
    <location>
        <begin position="1526"/>
        <end position="1596"/>
    </location>
</feature>
<feature type="compositionally biased region" description="Low complexity" evidence="1">
    <location>
        <begin position="1582"/>
        <end position="1593"/>
    </location>
</feature>
<name>A0ABT2MUJ8_9CYAN</name>
<organism evidence="2 3">
    <name type="scientific">Laspinema palackyanum D2a</name>
    <dbReference type="NCBI Taxonomy" id="2953684"/>
    <lineage>
        <taxon>Bacteria</taxon>
        <taxon>Bacillati</taxon>
        <taxon>Cyanobacteriota</taxon>
        <taxon>Cyanophyceae</taxon>
        <taxon>Oscillatoriophycideae</taxon>
        <taxon>Oscillatoriales</taxon>
        <taxon>Laspinemataceae</taxon>
        <taxon>Laspinema</taxon>
        <taxon>Laspinema palackyanum</taxon>
    </lineage>
</organism>
<evidence type="ECO:0000256" key="1">
    <source>
        <dbReference type="SAM" id="MobiDB-lite"/>
    </source>
</evidence>
<dbReference type="EMBL" id="JAMXFF010000031">
    <property type="protein sequence ID" value="MCT7968394.1"/>
    <property type="molecule type" value="Genomic_DNA"/>
</dbReference>
<protein>
    <submittedName>
        <fullName evidence="2">Uncharacterized protein</fullName>
    </submittedName>
</protein>
<dbReference type="Proteomes" id="UP001525890">
    <property type="component" value="Unassembled WGS sequence"/>
</dbReference>
<proteinExistence type="predicted"/>
<evidence type="ECO:0000313" key="2">
    <source>
        <dbReference type="EMBL" id="MCT7968394.1"/>
    </source>
</evidence>
<accession>A0ABT2MUJ8</accession>
<feature type="region of interest" description="Disordered" evidence="1">
    <location>
        <begin position="569"/>
        <end position="594"/>
    </location>
</feature>
<evidence type="ECO:0000313" key="3">
    <source>
        <dbReference type="Proteomes" id="UP001525890"/>
    </source>
</evidence>
<sequence>MINLQHFDNQLNDWIYINAEGESPEILTESLENTMLEAIFPEAPEGTFSIGEIQNSTTPEDLEKHPNQHKLLLASGKRLVYGPEDYKQALDLILPDEKDKAAYGSLFIGSCLDTLNSRQVRILIVEDDRESPQAGENGGILPNGLALAQVGDSHGKISPALARSWDTLDAKLQNGPRIDGQPDEIIRHVVQHRAFFPDFPGEAKIAKGTLAPKSLDELDPSQQQPLDLILPRSSFKGGTTKPAVGLYEVSMWMGVKSISEWTLTSTAEAGLERDTLRTLEKKAAFLSVESNDPRKVARLYCETYEKAQAARLVNARTEDNQNISPKDSEPSSTEQTFYKILKAELAGGHSQLLESKYVRDKLDEFLRSSRLEIATGGAIKWDRASIIIPSKELNDDQVCVPKFDYGNEILGFRSPLLYEDAIAVQTNTFTTDLLDPEGRPLVGVAVVSDESYPEYLARRIEGITGCSVISSETLRDRPTIAPDESVRDYALRLFAEEFIKIEAQTQFQKDPTALQSSERTQLETQLQQHLDKLDNTLKHQTYSQAAGEDYDGDSKSFALSASYPKTTTYLKQQQNPHRAHPPTPKLKKASFVESDGSPSPLTKIALHTANHWVGIANNQVKAARCVEEEVEVLRDYGSIQEQQGYLRQINSHYQTLLQVDRQAVQVSQRLPDDVRADVESFAALPPIVAPEQVKEELDRYRQFIRFKVVPPLLIQNQIAVDSKKSATPMDETVVKQYGNLVHRIPSYLREKKHPDIYKNGRVIQTNGYSLKELNIQNVNSHFQRTELEARPIEQFRDLFPSKTPTGEAVFSPSQKLRALQAKTEFDRLFNYAKEQDMKRRSELGPVLRCQTGGGKELDITNITEANHPLAFQANEFEVFFVPNKQRHTYPHHQVLALAKTGETLENGKPKWAVLGTLSESDRKAYHKGAETIEARLQLLERKPGISEKQCQLLFERATTMASVWREQVKERGELFAMAAATWHLCTTPDNRSASEKDPCEYKIQHFVFAAFPDEIAEQCKSLQFRQLMVTGIQGVEAIPTGEISLKVDCDRQLPPDDPLAGQRILLASREPGHSERIGTLNVKEAQLPVGTQAQGICTPGLCYSATLNIEGLPEPISIGKINENDFAHVPLTGQTLPIQLQSLPSMSYLVRTEQGQLIGELDSDSVACLNNAGVLNRRFAFSASLQTLGKQQGTYSLATTAKGNTLAIRKQNTLRGGAFKTHRFTGETLRLVVEEQRIQQIAAVVPDADGSRVLGIFTPNTKSSKIAVQKAFGTNPPGASDAQLKQAFERGALENLTFEAQVWGKTSTLCVTIDPSSIRYPDIWVSPKTPESESATHPRDRLEENLLNTLMTPIIPHYLETDSSPNQQLYGLTVDAHKIEQVRNFLDHQQIPYYQVDPSSDEMFLETKRGYAVLRAFEGDVPESIKQKISQKYGEPLNANLTDLATISPYHQYLESTPPLESKEGLQVRSVLEQSATSGHFVADDFPQKAIASGIAPLTSANSNPTLQTEQTDPAPKQAIASGIAPLTATNPTPTPQSDPSPGEAIATNPTPTPESDPSPREAIATNPTPQTDPAPKQAIATNPTPQTNPSPQEAAVEEVRNWYRAAHQLGKPEPYLKRISEIGQAVKQGHPLSEAAATAMHQDIHKFVEQSWRSSNSSRESTR</sequence>
<dbReference type="RefSeq" id="WP_368007912.1">
    <property type="nucleotide sequence ID" value="NZ_JAMXFF010000031.1"/>
</dbReference>